<dbReference type="AlphaFoldDB" id="A0A4C1YGK2"/>
<proteinExistence type="predicted"/>
<sequence>MTARLSRLLDFFDFCNHLKNTTRVRPARRLRPRSAHRHGAGVVMRQRNRTALIIYLLSNGTVWRAAADEPRRPAAPPTGASPASVEVKEIVERVIARPHRGVLFSCTDKCMSAGRS</sequence>
<accession>A0A4C1YGK2</accession>
<evidence type="ECO:0008006" key="3">
    <source>
        <dbReference type="Google" id="ProtNLM"/>
    </source>
</evidence>
<evidence type="ECO:0000313" key="2">
    <source>
        <dbReference type="Proteomes" id="UP000299102"/>
    </source>
</evidence>
<comment type="caution">
    <text evidence="1">The sequence shown here is derived from an EMBL/GenBank/DDBJ whole genome shotgun (WGS) entry which is preliminary data.</text>
</comment>
<gene>
    <name evidence="1" type="ORF">EVAR_103158_1</name>
</gene>
<protein>
    <recommendedName>
        <fullName evidence="3">Transposase</fullName>
    </recommendedName>
</protein>
<name>A0A4C1YGK2_EUMVA</name>
<organism evidence="1 2">
    <name type="scientific">Eumeta variegata</name>
    <name type="common">Bagworm moth</name>
    <name type="synonym">Eumeta japonica</name>
    <dbReference type="NCBI Taxonomy" id="151549"/>
    <lineage>
        <taxon>Eukaryota</taxon>
        <taxon>Metazoa</taxon>
        <taxon>Ecdysozoa</taxon>
        <taxon>Arthropoda</taxon>
        <taxon>Hexapoda</taxon>
        <taxon>Insecta</taxon>
        <taxon>Pterygota</taxon>
        <taxon>Neoptera</taxon>
        <taxon>Endopterygota</taxon>
        <taxon>Lepidoptera</taxon>
        <taxon>Glossata</taxon>
        <taxon>Ditrysia</taxon>
        <taxon>Tineoidea</taxon>
        <taxon>Psychidae</taxon>
        <taxon>Oiketicinae</taxon>
        <taxon>Eumeta</taxon>
    </lineage>
</organism>
<evidence type="ECO:0000313" key="1">
    <source>
        <dbReference type="EMBL" id="GBP73932.1"/>
    </source>
</evidence>
<keyword evidence="2" id="KW-1185">Reference proteome</keyword>
<reference evidence="1 2" key="1">
    <citation type="journal article" date="2019" name="Commun. Biol.">
        <title>The bagworm genome reveals a unique fibroin gene that provides high tensile strength.</title>
        <authorList>
            <person name="Kono N."/>
            <person name="Nakamura H."/>
            <person name="Ohtoshi R."/>
            <person name="Tomita M."/>
            <person name="Numata K."/>
            <person name="Arakawa K."/>
        </authorList>
    </citation>
    <scope>NUCLEOTIDE SEQUENCE [LARGE SCALE GENOMIC DNA]</scope>
</reference>
<dbReference type="Proteomes" id="UP000299102">
    <property type="component" value="Unassembled WGS sequence"/>
</dbReference>
<dbReference type="EMBL" id="BGZK01001192">
    <property type="protein sequence ID" value="GBP73932.1"/>
    <property type="molecule type" value="Genomic_DNA"/>
</dbReference>